<feature type="domain" description="DNA/RNA-binding" evidence="3">
    <location>
        <begin position="56"/>
        <end position="163"/>
    </location>
</feature>
<dbReference type="InterPro" id="IPR018834">
    <property type="entry name" value="DNA/RNA-bd_Est1-type"/>
</dbReference>
<dbReference type="AlphaFoldDB" id="A0AAN6RXP1"/>
<dbReference type="GO" id="GO:0042162">
    <property type="term" value="F:telomeric DNA binding"/>
    <property type="evidence" value="ECO:0007669"/>
    <property type="project" value="TreeGrafter"/>
</dbReference>
<feature type="region of interest" description="Disordered" evidence="1">
    <location>
        <begin position="203"/>
        <end position="222"/>
    </location>
</feature>
<gene>
    <name evidence="4" type="ORF">QBC46DRAFT_359512</name>
</gene>
<comment type="caution">
    <text evidence="4">The sequence shown here is derived from an EMBL/GenBank/DDBJ whole genome shotgun (WGS) entry which is preliminary data.</text>
</comment>
<dbReference type="PANTHER" id="PTHR15696:SF0">
    <property type="entry name" value="TELOMERASE-BINDING PROTEIN EST1A"/>
    <property type="match status" value="1"/>
</dbReference>
<keyword evidence="2" id="KW-0732">Signal</keyword>
<feature type="signal peptide" evidence="2">
    <location>
        <begin position="1"/>
        <end position="23"/>
    </location>
</feature>
<dbReference type="PANTHER" id="PTHR15696">
    <property type="entry name" value="SMG-7 SUPPRESSOR WITH MORPHOLOGICAL EFFECT ON GENITALIA PROTEIN 7"/>
    <property type="match status" value="1"/>
</dbReference>
<reference evidence="5" key="1">
    <citation type="journal article" date="2023" name="Mol. Phylogenet. Evol.">
        <title>Genome-scale phylogeny and comparative genomics of the fungal order Sordariales.</title>
        <authorList>
            <person name="Hensen N."/>
            <person name="Bonometti L."/>
            <person name="Westerberg I."/>
            <person name="Brannstrom I.O."/>
            <person name="Guillou S."/>
            <person name="Cros-Aarteil S."/>
            <person name="Calhoun S."/>
            <person name="Haridas S."/>
            <person name="Kuo A."/>
            <person name="Mondo S."/>
            <person name="Pangilinan J."/>
            <person name="Riley R."/>
            <person name="LaButti K."/>
            <person name="Andreopoulos B."/>
            <person name="Lipzen A."/>
            <person name="Chen C."/>
            <person name="Yan M."/>
            <person name="Daum C."/>
            <person name="Ng V."/>
            <person name="Clum A."/>
            <person name="Steindorff A."/>
            <person name="Ohm R.A."/>
            <person name="Martin F."/>
            <person name="Silar P."/>
            <person name="Natvig D.O."/>
            <person name="Lalanne C."/>
            <person name="Gautier V."/>
            <person name="Ament-Velasquez S.L."/>
            <person name="Kruys A."/>
            <person name="Hutchinson M.I."/>
            <person name="Powell A.J."/>
            <person name="Barry K."/>
            <person name="Miller A.N."/>
            <person name="Grigoriev I.V."/>
            <person name="Debuchy R."/>
            <person name="Gladieux P."/>
            <person name="Hiltunen Thoren M."/>
            <person name="Johannesson H."/>
        </authorList>
    </citation>
    <scope>NUCLEOTIDE SEQUENCE [LARGE SCALE GENOMIC DNA]</scope>
    <source>
        <strain evidence="5">CBS 340.73</strain>
    </source>
</reference>
<dbReference type="SUPFAM" id="SSF48452">
    <property type="entry name" value="TPR-like"/>
    <property type="match status" value="1"/>
</dbReference>
<dbReference type="Proteomes" id="UP001303473">
    <property type="component" value="Unassembled WGS sequence"/>
</dbReference>
<dbReference type="InterPro" id="IPR011990">
    <property type="entry name" value="TPR-like_helical_dom_sf"/>
</dbReference>
<sequence length="423" mass="47850">MLTFIYMAYSMMGLLLETVPVFEDTWIECLGDLARYRMAIEDECLRDRETWTVVSRGWYKKASDKQPSVGRLYHHLAILARPSAIRQLFYYSKSLCVEIPFEAGRDSMMTLINPILEQNSSQASTVPPIDLAFVQCHGVMFSRKKPDMLSTAMAEFLGLLDNCIGRAARDWLEPGHLIGIANCCAVVGYGFVGNPIWTTIKPQRDADAEDPPPAEDEADTRTSQDLANALQLANKTHDVVLRRFGDPNVLSYFHVTLVFMNYLTSRPEAIPHMAPSFPWKLAALMLNTLLSECRTEQYPRIEGKVFPRPEEEDELQPRPLPEDWALRGLVWAADNFPSGWFSNDKLDEDERHFEIASHAGKRKERVLYLGCQIAAKSSEYLRYDSQVHQFNVSPQYDIDVNPMHISPADSSDLGELPDAPAAA</sequence>
<dbReference type="GO" id="GO:0005697">
    <property type="term" value="C:telomerase holoenzyme complex"/>
    <property type="evidence" value="ECO:0007669"/>
    <property type="project" value="TreeGrafter"/>
</dbReference>
<dbReference type="Pfam" id="PF10373">
    <property type="entry name" value="EST1_DNA_bind"/>
    <property type="match status" value="1"/>
</dbReference>
<dbReference type="GO" id="GO:0070034">
    <property type="term" value="F:telomerase RNA binding"/>
    <property type="evidence" value="ECO:0007669"/>
    <property type="project" value="TreeGrafter"/>
</dbReference>
<dbReference type="GO" id="GO:0000184">
    <property type="term" value="P:nuclear-transcribed mRNA catabolic process, nonsense-mediated decay"/>
    <property type="evidence" value="ECO:0007669"/>
    <property type="project" value="TreeGrafter"/>
</dbReference>
<dbReference type="InterPro" id="IPR045153">
    <property type="entry name" value="Est1/Ebs1-like"/>
</dbReference>
<feature type="chain" id="PRO_5042884106" evidence="2">
    <location>
        <begin position="24"/>
        <end position="423"/>
    </location>
</feature>
<keyword evidence="5" id="KW-1185">Reference proteome</keyword>
<feature type="region of interest" description="Disordered" evidence="1">
    <location>
        <begin position="403"/>
        <end position="423"/>
    </location>
</feature>
<accession>A0AAN6RXP1</accession>
<name>A0AAN6RXP1_9PEZI</name>
<protein>
    <submittedName>
        <fullName evidence="4">Telomerase-binding protein EST1A</fullName>
    </submittedName>
</protein>
<organism evidence="4 5">
    <name type="scientific">Diplogelasinospora grovesii</name>
    <dbReference type="NCBI Taxonomy" id="303347"/>
    <lineage>
        <taxon>Eukaryota</taxon>
        <taxon>Fungi</taxon>
        <taxon>Dikarya</taxon>
        <taxon>Ascomycota</taxon>
        <taxon>Pezizomycotina</taxon>
        <taxon>Sordariomycetes</taxon>
        <taxon>Sordariomycetidae</taxon>
        <taxon>Sordariales</taxon>
        <taxon>Diplogelasinosporaceae</taxon>
        <taxon>Diplogelasinospora</taxon>
    </lineage>
</organism>
<feature type="compositionally biased region" description="Acidic residues" evidence="1">
    <location>
        <begin position="207"/>
        <end position="218"/>
    </location>
</feature>
<dbReference type="EMBL" id="MU854091">
    <property type="protein sequence ID" value="KAK3933692.1"/>
    <property type="molecule type" value="Genomic_DNA"/>
</dbReference>
<evidence type="ECO:0000259" key="3">
    <source>
        <dbReference type="Pfam" id="PF10373"/>
    </source>
</evidence>
<dbReference type="Gene3D" id="1.25.40.10">
    <property type="entry name" value="Tetratricopeptide repeat domain"/>
    <property type="match status" value="1"/>
</dbReference>
<evidence type="ECO:0000256" key="2">
    <source>
        <dbReference type="SAM" id="SignalP"/>
    </source>
</evidence>
<evidence type="ECO:0000256" key="1">
    <source>
        <dbReference type="SAM" id="MobiDB-lite"/>
    </source>
</evidence>
<evidence type="ECO:0000313" key="4">
    <source>
        <dbReference type="EMBL" id="KAK3933692.1"/>
    </source>
</evidence>
<evidence type="ECO:0000313" key="5">
    <source>
        <dbReference type="Proteomes" id="UP001303473"/>
    </source>
</evidence>
<proteinExistence type="predicted"/>